<keyword evidence="1" id="KW-0732">Signal</keyword>
<dbReference type="AlphaFoldDB" id="F2PR72"/>
<gene>
    <name evidence="2" type="ORF">TEQG_03591</name>
</gene>
<evidence type="ECO:0000313" key="3">
    <source>
        <dbReference type="Proteomes" id="UP000009169"/>
    </source>
</evidence>
<evidence type="ECO:0000313" key="2">
    <source>
        <dbReference type="EMBL" id="EGE04390.1"/>
    </source>
</evidence>
<name>F2PR72_TRIEC</name>
<dbReference type="Proteomes" id="UP000009169">
    <property type="component" value="Unassembled WGS sequence"/>
</dbReference>
<sequence length="120" mass="13109">MAFCLVFLSSRWPVDGFVHVFSSLIEVTAWSLEASWCECDTGSLQACVRGCWPLKKLGESWLASEIVDYLISPISTAQAELQIYKAYIEKPPVQGMTISVRTIAASGASASTVSEIWATN</sequence>
<dbReference type="VEuPathDB" id="FungiDB:TEQG_03591"/>
<feature type="signal peptide" evidence="1">
    <location>
        <begin position="1"/>
        <end position="16"/>
    </location>
</feature>
<evidence type="ECO:0000256" key="1">
    <source>
        <dbReference type="SAM" id="SignalP"/>
    </source>
</evidence>
<organism evidence="2 3">
    <name type="scientific">Trichophyton equinum (strain ATCC MYA-4606 / CBS 127.97)</name>
    <name type="common">Horse ringworm fungus</name>
    <dbReference type="NCBI Taxonomy" id="559882"/>
    <lineage>
        <taxon>Eukaryota</taxon>
        <taxon>Fungi</taxon>
        <taxon>Dikarya</taxon>
        <taxon>Ascomycota</taxon>
        <taxon>Pezizomycotina</taxon>
        <taxon>Eurotiomycetes</taxon>
        <taxon>Eurotiomycetidae</taxon>
        <taxon>Onygenales</taxon>
        <taxon>Arthrodermataceae</taxon>
        <taxon>Trichophyton</taxon>
    </lineage>
</organism>
<proteinExistence type="predicted"/>
<feature type="chain" id="PRO_5003283762" evidence="1">
    <location>
        <begin position="17"/>
        <end position="120"/>
    </location>
</feature>
<protein>
    <submittedName>
        <fullName evidence="2">Uncharacterized protein</fullName>
    </submittedName>
</protein>
<dbReference type="EMBL" id="DS995733">
    <property type="protein sequence ID" value="EGE04390.1"/>
    <property type="molecule type" value="Genomic_DNA"/>
</dbReference>
<dbReference type="HOGENOM" id="CLU_2051316_0_0_1"/>
<keyword evidence="3" id="KW-1185">Reference proteome</keyword>
<accession>F2PR72</accession>
<reference evidence="3" key="1">
    <citation type="journal article" date="2012" name="MBio">
        <title>Comparative genome analysis of Trichophyton rubrum and related dermatophytes reveals candidate genes involved in infection.</title>
        <authorList>
            <person name="Martinez D.A."/>
            <person name="Oliver B.G."/>
            <person name="Graeser Y."/>
            <person name="Goldberg J.M."/>
            <person name="Li W."/>
            <person name="Martinez-Rossi N.M."/>
            <person name="Monod M."/>
            <person name="Shelest E."/>
            <person name="Barton R.C."/>
            <person name="Birch E."/>
            <person name="Brakhage A.A."/>
            <person name="Chen Z."/>
            <person name="Gurr S.J."/>
            <person name="Heiman D."/>
            <person name="Heitman J."/>
            <person name="Kosti I."/>
            <person name="Rossi A."/>
            <person name="Saif S."/>
            <person name="Samalova M."/>
            <person name="Saunders C.W."/>
            <person name="Shea T."/>
            <person name="Summerbell R.C."/>
            <person name="Xu J."/>
            <person name="Young S."/>
            <person name="Zeng Q."/>
            <person name="Birren B.W."/>
            <person name="Cuomo C.A."/>
            <person name="White T.C."/>
        </authorList>
    </citation>
    <scope>NUCLEOTIDE SEQUENCE [LARGE SCALE GENOMIC DNA]</scope>
    <source>
        <strain evidence="3">ATCC MYA-4606 / CBS 127.97</strain>
    </source>
</reference>